<evidence type="ECO:0000313" key="3">
    <source>
        <dbReference type="EMBL" id="ACV76924.1"/>
    </source>
</evidence>
<dbReference type="KEGG" id="nml:Namu_0505"/>
<keyword evidence="3" id="KW-0560">Oxidoreductase</keyword>
<evidence type="ECO:0000259" key="2">
    <source>
        <dbReference type="Pfam" id="PF03992"/>
    </source>
</evidence>
<dbReference type="HOGENOM" id="CLU_075307_1_0_11"/>
<name>C8X755_NAKMY</name>
<dbReference type="Proteomes" id="UP000002218">
    <property type="component" value="Chromosome"/>
</dbReference>
<evidence type="ECO:0000256" key="1">
    <source>
        <dbReference type="SAM" id="Phobius"/>
    </source>
</evidence>
<dbReference type="GO" id="GO:0004497">
    <property type="term" value="F:monooxygenase activity"/>
    <property type="evidence" value="ECO:0007669"/>
    <property type="project" value="UniProtKB-KW"/>
</dbReference>
<dbReference type="EMBL" id="CP001737">
    <property type="protein sequence ID" value="ACV76924.1"/>
    <property type="molecule type" value="Genomic_DNA"/>
</dbReference>
<keyword evidence="1" id="KW-0812">Transmembrane</keyword>
<organism evidence="3 4">
    <name type="scientific">Nakamurella multipartita (strain ATCC 700099 / DSM 44233 / CIP 104796 / JCM 9543 / NBRC 105858 / Y-104)</name>
    <name type="common">Microsphaera multipartita</name>
    <dbReference type="NCBI Taxonomy" id="479431"/>
    <lineage>
        <taxon>Bacteria</taxon>
        <taxon>Bacillati</taxon>
        <taxon>Actinomycetota</taxon>
        <taxon>Actinomycetes</taxon>
        <taxon>Nakamurellales</taxon>
        <taxon>Nakamurellaceae</taxon>
        <taxon>Nakamurella</taxon>
    </lineage>
</organism>
<keyword evidence="3" id="KW-0503">Monooxygenase</keyword>
<evidence type="ECO:0000313" key="4">
    <source>
        <dbReference type="Proteomes" id="UP000002218"/>
    </source>
</evidence>
<dbReference type="PANTHER" id="PTHR40057:SF1">
    <property type="entry name" value="SLR1162 PROTEIN"/>
    <property type="match status" value="1"/>
</dbReference>
<dbReference type="Pfam" id="PF03992">
    <property type="entry name" value="ABM"/>
    <property type="match status" value="1"/>
</dbReference>
<dbReference type="InterPro" id="IPR011008">
    <property type="entry name" value="Dimeric_a/b-barrel"/>
</dbReference>
<dbReference type="RefSeq" id="WP_015745842.1">
    <property type="nucleotide sequence ID" value="NC_013235.1"/>
</dbReference>
<dbReference type="InParanoid" id="C8X755"/>
<dbReference type="InterPro" id="IPR038762">
    <property type="entry name" value="ABM_predict"/>
</dbReference>
<dbReference type="Gene3D" id="3.30.70.100">
    <property type="match status" value="2"/>
</dbReference>
<sequence length="330" mass="36802">MSTSLNSPARPGSWGPAGPDGPVALVVHRRLAESSAPAYQAWQEQVAARLASWPGFLDRRVIPPNPPVQVDWVIVQRFRDVHSARAWLQSPDRADLAAQISDHFVGNDEIHLIVENNRDRSTAVSALISSRVAPGLERDFLAWQRTVAAAESRFDGFVGHKVQRPVPGVQEDWVVLLSFDSDEHLDAWLASPERTALLADGERFTQQLRLVRSAYGFGFWSGQEPTAAPDPVFKSNLLVLLMLYPVVFAWGYFIADPLFAAHGVPFWLSLFIGNLVSTQLLGWLLVPWAFRRFKWWMRPGPARTQVAGYAIIVALYVVSMAVYAVLLALR</sequence>
<dbReference type="eggNOG" id="COG3224">
    <property type="taxonomic scope" value="Bacteria"/>
</dbReference>
<dbReference type="SUPFAM" id="SSF54909">
    <property type="entry name" value="Dimeric alpha+beta barrel"/>
    <property type="match status" value="2"/>
</dbReference>
<feature type="transmembrane region" description="Helical" evidence="1">
    <location>
        <begin position="237"/>
        <end position="254"/>
    </location>
</feature>
<dbReference type="AlphaFoldDB" id="C8X755"/>
<reference evidence="3 4" key="2">
    <citation type="journal article" date="2010" name="Stand. Genomic Sci.">
        <title>Complete genome sequence of Nakamurella multipartita type strain (Y-104).</title>
        <authorList>
            <person name="Tice H."/>
            <person name="Mayilraj S."/>
            <person name="Sims D."/>
            <person name="Lapidus A."/>
            <person name="Nolan M."/>
            <person name="Lucas S."/>
            <person name="Glavina Del Rio T."/>
            <person name="Copeland A."/>
            <person name="Cheng J.F."/>
            <person name="Meincke L."/>
            <person name="Bruce D."/>
            <person name="Goodwin L."/>
            <person name="Pitluck S."/>
            <person name="Ivanova N."/>
            <person name="Mavromatis K."/>
            <person name="Ovchinnikova G."/>
            <person name="Pati A."/>
            <person name="Chen A."/>
            <person name="Palaniappan K."/>
            <person name="Land M."/>
            <person name="Hauser L."/>
            <person name="Chang Y.J."/>
            <person name="Jeffries C.D."/>
            <person name="Detter J.C."/>
            <person name="Brettin T."/>
            <person name="Rohde M."/>
            <person name="Goker M."/>
            <person name="Bristow J."/>
            <person name="Eisen J.A."/>
            <person name="Markowitz V."/>
            <person name="Hugenholtz P."/>
            <person name="Kyrpides N.C."/>
            <person name="Klenk H.P."/>
            <person name="Chen F."/>
        </authorList>
    </citation>
    <scope>NUCLEOTIDE SEQUENCE [LARGE SCALE GENOMIC DNA]</scope>
    <source>
        <strain evidence="4">ATCC 700099 / DSM 44233 / CIP 104796 / JCM 9543 / NBRC 105858 / Y-104</strain>
    </source>
</reference>
<dbReference type="PANTHER" id="PTHR40057">
    <property type="entry name" value="SLR1162 PROTEIN"/>
    <property type="match status" value="1"/>
</dbReference>
<reference evidence="4" key="1">
    <citation type="submission" date="2009-09" db="EMBL/GenBank/DDBJ databases">
        <title>The complete genome of Nakamurella multipartita DSM 44233.</title>
        <authorList>
            <consortium name="US DOE Joint Genome Institute (JGI-PGF)"/>
            <person name="Lucas S."/>
            <person name="Copeland A."/>
            <person name="Lapidus A."/>
            <person name="Glavina del Rio T."/>
            <person name="Dalin E."/>
            <person name="Tice H."/>
            <person name="Bruce D."/>
            <person name="Goodwin L."/>
            <person name="Pitluck S."/>
            <person name="Kyrpides N."/>
            <person name="Mavromatis K."/>
            <person name="Ivanova N."/>
            <person name="Ovchinnikova G."/>
            <person name="Sims D."/>
            <person name="Meincke L."/>
            <person name="Brettin T."/>
            <person name="Detter J.C."/>
            <person name="Han C."/>
            <person name="Larimer F."/>
            <person name="Land M."/>
            <person name="Hauser L."/>
            <person name="Markowitz V."/>
            <person name="Cheng J.-F."/>
            <person name="Hugenholtz P."/>
            <person name="Woyke T."/>
            <person name="Wu D."/>
            <person name="Klenk H.-P."/>
            <person name="Eisen J.A."/>
        </authorList>
    </citation>
    <scope>NUCLEOTIDE SEQUENCE [LARGE SCALE GENOMIC DNA]</scope>
    <source>
        <strain evidence="4">ATCC 700099 / DSM 44233 / CIP 104796 / JCM 9543 / NBRC 105858 / Y-104</strain>
    </source>
</reference>
<keyword evidence="4" id="KW-1185">Reference proteome</keyword>
<feature type="transmembrane region" description="Helical" evidence="1">
    <location>
        <begin position="306"/>
        <end position="329"/>
    </location>
</feature>
<keyword evidence="1" id="KW-1133">Transmembrane helix</keyword>
<dbReference type="STRING" id="479431.Namu_0505"/>
<protein>
    <submittedName>
        <fullName evidence="3">Antibiotic biosynthesis monooxygenase</fullName>
    </submittedName>
</protein>
<proteinExistence type="predicted"/>
<feature type="domain" description="ABM" evidence="2">
    <location>
        <begin position="125"/>
        <end position="196"/>
    </location>
</feature>
<accession>C8X755</accession>
<dbReference type="OrthoDB" id="1494254at2"/>
<dbReference type="InterPro" id="IPR007138">
    <property type="entry name" value="ABM_dom"/>
</dbReference>
<feature type="transmembrane region" description="Helical" evidence="1">
    <location>
        <begin position="266"/>
        <end position="286"/>
    </location>
</feature>
<keyword evidence="1" id="KW-0472">Membrane</keyword>
<gene>
    <name evidence="3" type="ordered locus">Namu_0505</name>
</gene>